<evidence type="ECO:0000313" key="5">
    <source>
        <dbReference type="Proteomes" id="UP000294257"/>
    </source>
</evidence>
<reference evidence="4 5" key="1">
    <citation type="submission" date="2019-02" db="EMBL/GenBank/DDBJ databases">
        <title>Genomic Encyclopedia of Type Strains, Phase IV (KMG-IV): sequencing the most valuable type-strain genomes for metagenomic binning, comparative biology and taxonomic classification.</title>
        <authorList>
            <person name="Goeker M."/>
        </authorList>
    </citation>
    <scope>NUCLEOTIDE SEQUENCE [LARGE SCALE GENOMIC DNA]</scope>
    <source>
        <strain evidence="4 5">DSM 101727</strain>
    </source>
</reference>
<name>A0A4Q7KW11_9PSEU</name>
<dbReference type="AlphaFoldDB" id="A0A4Q7KW11"/>
<dbReference type="RefSeq" id="WP_207222599.1">
    <property type="nucleotide sequence ID" value="NZ_SGWQ01000003.1"/>
</dbReference>
<organism evidence="4 5">
    <name type="scientific">Herbihabitans rhizosphaerae</name>
    <dbReference type="NCBI Taxonomy" id="1872711"/>
    <lineage>
        <taxon>Bacteria</taxon>
        <taxon>Bacillati</taxon>
        <taxon>Actinomycetota</taxon>
        <taxon>Actinomycetes</taxon>
        <taxon>Pseudonocardiales</taxon>
        <taxon>Pseudonocardiaceae</taxon>
        <taxon>Herbihabitans</taxon>
    </lineage>
</organism>
<sequence length="553" mass="56417">MRRRLPVAKALPLTAALLALAAVPAMAQPPVTTPMPTNGPGEPPVSAPIGPQPLGHAVGDAGTGLGVVRILPNAVPTNTALPGYGEKLPKQSAAELGFGLSSAQANSESLLAQERAIAQASPGGIAVQGQSPQAPGTIAQTALPDNPEPTSFGLNPPSSPLDALIKVSGLNGRVHARWSETLGPCVGTISDASTSVASMSLLNAIPTLPGVPDLTGVFDSPKLDPAADQQIVDGLKKLAGPLSTLGGILSGPGNAQANGNGSLLSLPNTMSTRSAVQLVDMPGTPNKAVRSTSTLQVASIRLLAGTPFELQLNVVSQPTLQVTSTGNAKTSTVNYIAPLIEVKQGGKTLGKLDAANPKMDIPVGVPLPGVPNVPNLPIIGDLLANGQRFMDMASQGLKRLDLGVLRLSVAGLEQKSLQLTEPFKAFNIGATARMLDLQLLPTDALGLPGLPSALAQISLGEQIARAAAPEGGVVCGTVYPPGGEKPPPPQGAPPPPLAYTNAAYQAVPMFWTGSVMLLLGVVLVAALPNRRRQPARIRVGQRPPSPKPRPHAD</sequence>
<proteinExistence type="predicted"/>
<keyword evidence="3" id="KW-0732">Signal</keyword>
<keyword evidence="2" id="KW-0812">Transmembrane</keyword>
<evidence type="ECO:0000256" key="1">
    <source>
        <dbReference type="SAM" id="MobiDB-lite"/>
    </source>
</evidence>
<dbReference type="EMBL" id="SGWQ01000003">
    <property type="protein sequence ID" value="RZS41238.1"/>
    <property type="molecule type" value="Genomic_DNA"/>
</dbReference>
<feature type="signal peptide" evidence="3">
    <location>
        <begin position="1"/>
        <end position="27"/>
    </location>
</feature>
<keyword evidence="2" id="KW-0472">Membrane</keyword>
<evidence type="ECO:0000313" key="4">
    <source>
        <dbReference type="EMBL" id="RZS41238.1"/>
    </source>
</evidence>
<feature type="transmembrane region" description="Helical" evidence="2">
    <location>
        <begin position="509"/>
        <end position="528"/>
    </location>
</feature>
<feature type="chain" id="PRO_5020479267" evidence="3">
    <location>
        <begin position="28"/>
        <end position="553"/>
    </location>
</feature>
<gene>
    <name evidence="4" type="ORF">EV193_103559</name>
</gene>
<comment type="caution">
    <text evidence="4">The sequence shown here is derived from an EMBL/GenBank/DDBJ whole genome shotgun (WGS) entry which is preliminary data.</text>
</comment>
<feature type="region of interest" description="Disordered" evidence="1">
    <location>
        <begin position="534"/>
        <end position="553"/>
    </location>
</feature>
<evidence type="ECO:0000256" key="3">
    <source>
        <dbReference type="SAM" id="SignalP"/>
    </source>
</evidence>
<keyword evidence="2" id="KW-1133">Transmembrane helix</keyword>
<protein>
    <submittedName>
        <fullName evidence="4">Uncharacterized protein</fullName>
    </submittedName>
</protein>
<evidence type="ECO:0000256" key="2">
    <source>
        <dbReference type="SAM" id="Phobius"/>
    </source>
</evidence>
<keyword evidence="5" id="KW-1185">Reference proteome</keyword>
<accession>A0A4Q7KW11</accession>
<dbReference type="Proteomes" id="UP000294257">
    <property type="component" value="Unassembled WGS sequence"/>
</dbReference>